<keyword evidence="4 8" id="KW-0658">Purine biosynthesis</keyword>
<dbReference type="GO" id="GO:0004642">
    <property type="term" value="F:phosphoribosylformylglycinamidine synthase activity"/>
    <property type="evidence" value="ECO:0007669"/>
    <property type="project" value="UniProtKB-UniRule"/>
</dbReference>
<dbReference type="PANTHER" id="PTHR47552">
    <property type="entry name" value="PHOSPHORIBOSYLFORMYLGLYCINAMIDINE SYNTHASE SUBUNIT PURQ"/>
    <property type="match status" value="1"/>
</dbReference>
<dbReference type="InterPro" id="IPR029062">
    <property type="entry name" value="Class_I_gatase-like"/>
</dbReference>
<protein>
    <recommendedName>
        <fullName evidence="8">Phosphoribosylformylglycinamidine synthase subunit PurQ</fullName>
        <shortName evidence="8">FGAM synthase</shortName>
        <ecNumber evidence="8">6.3.5.3</ecNumber>
    </recommendedName>
    <alternativeName>
        <fullName evidence="8">Formylglycinamide ribonucleotide amidotransferase subunit I</fullName>
        <shortName evidence="8">FGAR amidotransferase I</shortName>
        <shortName evidence="8">FGAR-AT I</shortName>
    </alternativeName>
    <alternativeName>
        <fullName evidence="8">Glutaminase PurQ</fullName>
        <ecNumber evidence="8">3.5.1.2</ecNumber>
    </alternativeName>
    <alternativeName>
        <fullName evidence="8">Phosphoribosylformylglycinamidine synthase subunit I</fullName>
    </alternativeName>
</protein>
<proteinExistence type="inferred from homology"/>
<reference evidence="9 10" key="1">
    <citation type="submission" date="2014-07" db="EMBL/GenBank/DDBJ databases">
        <title>Methanogenic archaea and the global carbon cycle.</title>
        <authorList>
            <person name="Henriksen J.R."/>
            <person name="Luke J."/>
            <person name="Reinhart S."/>
            <person name="Benedict M.N."/>
            <person name="Youngblut N.D."/>
            <person name="Metcalf M.E."/>
            <person name="Whitaker R.J."/>
            <person name="Metcalf W.W."/>
        </authorList>
    </citation>
    <scope>NUCLEOTIDE SEQUENCE [LARGE SCALE GENOMIC DNA]</scope>
    <source>
        <strain evidence="9 10">MM1</strain>
    </source>
</reference>
<dbReference type="PATRIC" id="fig|1434104.5.peg.966"/>
<name>A0A0E3WZK7_METMT</name>
<comment type="function">
    <text evidence="8">Part of the phosphoribosylformylglycinamidine synthase complex involved in the purines biosynthetic pathway. Catalyzes the ATP-dependent conversion of formylglycinamide ribonucleotide (FGAR) and glutamine to yield formylglycinamidine ribonucleotide (FGAM) and glutamate. The FGAM synthase complex is composed of three subunits. PurQ produces an ammonia molecule by converting glutamine to glutamate. PurL transfers the ammonia molecule to FGAR to form FGAM in an ATP-dependent manner. PurS interacts with PurQ and PurL and is thought to assist in the transfer of the ammonia molecule from PurQ to PurL.</text>
</comment>
<dbReference type="OrthoDB" id="6486at2157"/>
<dbReference type="PROSITE" id="PS51273">
    <property type="entry name" value="GATASE_TYPE_1"/>
    <property type="match status" value="1"/>
</dbReference>
<dbReference type="PIRSF" id="PIRSF001586">
    <property type="entry name" value="FGAM_synth_I"/>
    <property type="match status" value="1"/>
</dbReference>
<keyword evidence="1 8" id="KW-0963">Cytoplasm</keyword>
<dbReference type="AlphaFoldDB" id="A0A0E3WZK7"/>
<dbReference type="EC" id="6.3.5.3" evidence="8"/>
<keyword evidence="6 8" id="KW-0067">ATP-binding</keyword>
<feature type="active site" description="Nucleophile" evidence="8">
    <location>
        <position position="86"/>
    </location>
</feature>
<gene>
    <name evidence="8" type="primary">purQ</name>
    <name evidence="9" type="ORF">MCMEM_0891</name>
</gene>
<dbReference type="KEGG" id="mmet:MCMEM_0891"/>
<comment type="pathway">
    <text evidence="8">Purine metabolism; IMP biosynthesis via de novo pathway; 5-amino-1-(5-phospho-D-ribosyl)imidazole from N(2)-formyl-N(1)-(5-phospho-D-ribosyl)glycinamide: step 1/2.</text>
</comment>
<evidence type="ECO:0000256" key="7">
    <source>
        <dbReference type="ARBA" id="ARBA00022962"/>
    </source>
</evidence>
<comment type="catalytic activity">
    <reaction evidence="8">
        <text>L-glutamine + H2O = L-glutamate + NH4(+)</text>
        <dbReference type="Rhea" id="RHEA:15889"/>
        <dbReference type="ChEBI" id="CHEBI:15377"/>
        <dbReference type="ChEBI" id="CHEBI:28938"/>
        <dbReference type="ChEBI" id="CHEBI:29985"/>
        <dbReference type="ChEBI" id="CHEBI:58359"/>
        <dbReference type="EC" id="3.5.1.2"/>
    </reaction>
</comment>
<evidence type="ECO:0000256" key="4">
    <source>
        <dbReference type="ARBA" id="ARBA00022755"/>
    </source>
</evidence>
<dbReference type="GO" id="GO:0016740">
    <property type="term" value="F:transferase activity"/>
    <property type="evidence" value="ECO:0007669"/>
    <property type="project" value="UniProtKB-KW"/>
</dbReference>
<organism evidence="9 10">
    <name type="scientific">Methanococcoides methylutens MM1</name>
    <dbReference type="NCBI Taxonomy" id="1434104"/>
    <lineage>
        <taxon>Archaea</taxon>
        <taxon>Methanobacteriati</taxon>
        <taxon>Methanobacteriota</taxon>
        <taxon>Stenosarchaea group</taxon>
        <taxon>Methanomicrobia</taxon>
        <taxon>Methanosarcinales</taxon>
        <taxon>Methanosarcinaceae</taxon>
        <taxon>Methanococcoides</taxon>
    </lineage>
</organism>
<dbReference type="EC" id="3.5.1.2" evidence="8"/>
<dbReference type="SUPFAM" id="SSF52317">
    <property type="entry name" value="Class I glutamine amidotransferase-like"/>
    <property type="match status" value="1"/>
</dbReference>
<dbReference type="HOGENOM" id="CLU_001031_3_1_2"/>
<dbReference type="HAMAP" id="MF_00421">
    <property type="entry name" value="PurQ"/>
    <property type="match status" value="1"/>
</dbReference>
<keyword evidence="5 8" id="KW-0378">Hydrolase</keyword>
<dbReference type="STRING" id="1434104.MCMEM_0891"/>
<evidence type="ECO:0000256" key="6">
    <source>
        <dbReference type="ARBA" id="ARBA00022840"/>
    </source>
</evidence>
<dbReference type="EMBL" id="CP009518">
    <property type="protein sequence ID" value="AKB84944.1"/>
    <property type="molecule type" value="Genomic_DNA"/>
</dbReference>
<dbReference type="Gene3D" id="3.40.50.880">
    <property type="match status" value="1"/>
</dbReference>
<dbReference type="GO" id="GO:0004359">
    <property type="term" value="F:glutaminase activity"/>
    <property type="evidence" value="ECO:0007669"/>
    <property type="project" value="UniProtKB-EC"/>
</dbReference>
<comment type="subcellular location">
    <subcellularLocation>
        <location evidence="8">Cytoplasm</location>
    </subcellularLocation>
</comment>
<evidence type="ECO:0000256" key="1">
    <source>
        <dbReference type="ARBA" id="ARBA00022490"/>
    </source>
</evidence>
<evidence type="ECO:0000313" key="9">
    <source>
        <dbReference type="EMBL" id="AKB84944.1"/>
    </source>
</evidence>
<dbReference type="NCBIfam" id="TIGR01737">
    <property type="entry name" value="FGAM_synth_I"/>
    <property type="match status" value="1"/>
</dbReference>
<keyword evidence="3 8" id="KW-0547">Nucleotide-binding</keyword>
<dbReference type="PANTHER" id="PTHR47552:SF1">
    <property type="entry name" value="PHOSPHORIBOSYLFORMYLGLYCINAMIDINE SYNTHASE SUBUNIT PURQ"/>
    <property type="match status" value="1"/>
</dbReference>
<comment type="subunit">
    <text evidence="8">Part of the FGAM synthase complex composed of 1 PurL, 1 PurQ and 2 PurS subunits.</text>
</comment>
<dbReference type="RefSeq" id="WP_048205094.1">
    <property type="nucleotide sequence ID" value="NZ_CP009518.1"/>
</dbReference>
<dbReference type="GO" id="GO:0005524">
    <property type="term" value="F:ATP binding"/>
    <property type="evidence" value="ECO:0007669"/>
    <property type="project" value="UniProtKB-KW"/>
</dbReference>
<evidence type="ECO:0000256" key="5">
    <source>
        <dbReference type="ARBA" id="ARBA00022801"/>
    </source>
</evidence>
<dbReference type="Proteomes" id="UP000033048">
    <property type="component" value="Chromosome"/>
</dbReference>
<dbReference type="NCBIfam" id="NF002957">
    <property type="entry name" value="PRK03619.1"/>
    <property type="match status" value="1"/>
</dbReference>
<evidence type="ECO:0000256" key="8">
    <source>
        <dbReference type="HAMAP-Rule" id="MF_00421"/>
    </source>
</evidence>
<keyword evidence="10" id="KW-1185">Reference proteome</keyword>
<evidence type="ECO:0000313" key="10">
    <source>
        <dbReference type="Proteomes" id="UP000033048"/>
    </source>
</evidence>
<keyword evidence="7 8" id="KW-0315">Glutamine amidotransferase</keyword>
<evidence type="ECO:0000256" key="3">
    <source>
        <dbReference type="ARBA" id="ARBA00022741"/>
    </source>
</evidence>
<feature type="active site" evidence="8">
    <location>
        <position position="203"/>
    </location>
</feature>
<comment type="catalytic activity">
    <reaction evidence="8">
        <text>N(2)-formyl-N(1)-(5-phospho-beta-D-ribosyl)glycinamide + L-glutamine + ATP + H2O = 2-formamido-N(1)-(5-O-phospho-beta-D-ribosyl)acetamidine + L-glutamate + ADP + phosphate + H(+)</text>
        <dbReference type="Rhea" id="RHEA:17129"/>
        <dbReference type="ChEBI" id="CHEBI:15377"/>
        <dbReference type="ChEBI" id="CHEBI:15378"/>
        <dbReference type="ChEBI" id="CHEBI:29985"/>
        <dbReference type="ChEBI" id="CHEBI:30616"/>
        <dbReference type="ChEBI" id="CHEBI:43474"/>
        <dbReference type="ChEBI" id="CHEBI:58359"/>
        <dbReference type="ChEBI" id="CHEBI:147286"/>
        <dbReference type="ChEBI" id="CHEBI:147287"/>
        <dbReference type="ChEBI" id="CHEBI:456216"/>
        <dbReference type="EC" id="6.3.5.3"/>
    </reaction>
</comment>
<dbReference type="CDD" id="cd01740">
    <property type="entry name" value="GATase1_FGAR_AT"/>
    <property type="match status" value="1"/>
</dbReference>
<sequence>MTIAIIEFGGSNCNLDVLHVLEDVVGADAERVWYKETDLDRFEGAVIPGGFSYGDYLRSGAIASRTPIMNSVKKMADEGKPVMGICNGFQILTESGLLDGALTTNEYPKFRCEWTSLRVETTDSPFTSAFKEGEIIRIPIAHMDGNFYADEPTLSAMEDEELVAFRYVNSEGRVTDEANPNGSQENIAGILNHKRNVMGLMPHPERASESVLGSDDGVRMFKSMVEYISSR</sequence>
<feature type="active site" evidence="8">
    <location>
        <position position="205"/>
    </location>
</feature>
<evidence type="ECO:0000256" key="2">
    <source>
        <dbReference type="ARBA" id="ARBA00022598"/>
    </source>
</evidence>
<dbReference type="GO" id="GO:0005737">
    <property type="term" value="C:cytoplasm"/>
    <property type="evidence" value="ECO:0007669"/>
    <property type="project" value="UniProtKB-SubCell"/>
</dbReference>
<accession>A0A0E3WZK7</accession>
<keyword evidence="2 8" id="KW-0436">Ligase</keyword>
<dbReference type="UniPathway" id="UPA00074">
    <property type="reaction ID" value="UER00128"/>
</dbReference>
<dbReference type="InterPro" id="IPR010075">
    <property type="entry name" value="PRibForGlyAmidine_synth_PurQ"/>
</dbReference>
<dbReference type="Pfam" id="PF13507">
    <property type="entry name" value="GATase_5"/>
    <property type="match status" value="1"/>
</dbReference>
<keyword evidence="9" id="KW-0808">Transferase</keyword>
<dbReference type="SMART" id="SM01211">
    <property type="entry name" value="GATase_5"/>
    <property type="match status" value="1"/>
</dbReference>
<dbReference type="GeneID" id="24893415"/>
<dbReference type="GO" id="GO:0006189">
    <property type="term" value="P:'de novo' IMP biosynthetic process"/>
    <property type="evidence" value="ECO:0007669"/>
    <property type="project" value="UniProtKB-UniRule"/>
</dbReference>